<sequence length="571" mass="63576">MRLPLPPERLKKILVGEGLVSEDRFNAVLKEADRKNQNVLEVLIAEKIADSKYLNDLVAKALGVEVADFSVKSLDKDIVRMLPEDIARQRQAIIFNREPNDVYDVAMVDPSDLETLEFLTQRLKVRVKPFLATSEDLNRGFSVYGYELGQDFKKLIEENIRASLSGTAKTIEEAAAQLPVVGIADNILSYAIASRASDIHIEILEDATLIRYRVDGILYEVMSIPKTIHPALTARIKILSGLKIDEHLKPQDGRFRHQIVNQIVDVRVSVMPTYYGEKVEMRLLESSQKPLSLEELGMTATNAKTMHDALASAYGMIISCGPTGSGKTTTLYALMNILNRPEVNITTIEDPIEYNMKYINQTQINPQAGVTFASGLRSLLRQDPNIIMVGEIRDAETAGISVQAALTGHLLMSSLHTNDAPTAIPRLFDLQVPPFLVSSVLNLVVAQRLVRKICQSCAYSYEYGPELTKVIVDQLTLLGIPKESAKTPKILYRGKGCSSCGMTGYRGRIGIYEVLEITDRVKKVIADPRFDLTALQREAREAGMKTMFEDGLEKVELALTTIEEVLRVIRE</sequence>
<dbReference type="GO" id="GO:0016887">
    <property type="term" value="F:ATP hydrolysis activity"/>
    <property type="evidence" value="ECO:0007669"/>
    <property type="project" value="TreeGrafter"/>
</dbReference>
<dbReference type="EMBL" id="MHLA01000008">
    <property type="protein sequence ID" value="OGZ00063.1"/>
    <property type="molecule type" value="Genomic_DNA"/>
</dbReference>
<feature type="domain" description="Type II secretion system protein GspE N-terminal" evidence="5">
    <location>
        <begin position="62"/>
        <end position="141"/>
    </location>
</feature>
<dbReference type="InterPro" id="IPR037257">
    <property type="entry name" value="T2SS_E_N_sf"/>
</dbReference>
<proteinExistence type="inferred from homology"/>
<name>A0A1G2CF91_9BACT</name>
<dbReference type="SUPFAM" id="SSF160246">
    <property type="entry name" value="EspE N-terminal domain-like"/>
    <property type="match status" value="1"/>
</dbReference>
<comment type="similarity">
    <text evidence="1">Belongs to the GSP E family.</text>
</comment>
<dbReference type="PANTHER" id="PTHR30258:SF3">
    <property type="entry name" value="SLL1921 PROTEIN"/>
    <property type="match status" value="1"/>
</dbReference>
<evidence type="ECO:0000313" key="7">
    <source>
        <dbReference type="Proteomes" id="UP000178880"/>
    </source>
</evidence>
<dbReference type="GO" id="GO:0005524">
    <property type="term" value="F:ATP binding"/>
    <property type="evidence" value="ECO:0007669"/>
    <property type="project" value="UniProtKB-KW"/>
</dbReference>
<evidence type="ECO:0000256" key="3">
    <source>
        <dbReference type="ARBA" id="ARBA00022840"/>
    </source>
</evidence>
<dbReference type="SUPFAM" id="SSF52540">
    <property type="entry name" value="P-loop containing nucleoside triphosphate hydrolases"/>
    <property type="match status" value="1"/>
</dbReference>
<dbReference type="Gene3D" id="3.40.50.300">
    <property type="entry name" value="P-loop containing nucleotide triphosphate hydrolases"/>
    <property type="match status" value="1"/>
</dbReference>
<protein>
    <recommendedName>
        <fullName evidence="8">AAA+ ATPase domain-containing protein</fullName>
    </recommendedName>
</protein>
<dbReference type="CDD" id="cd01129">
    <property type="entry name" value="PulE-GspE-like"/>
    <property type="match status" value="1"/>
</dbReference>
<evidence type="ECO:0000256" key="1">
    <source>
        <dbReference type="ARBA" id="ARBA00006611"/>
    </source>
</evidence>
<dbReference type="InterPro" id="IPR027417">
    <property type="entry name" value="P-loop_NTPase"/>
</dbReference>
<keyword evidence="3" id="KW-0067">ATP-binding</keyword>
<dbReference type="Gene3D" id="3.30.450.90">
    <property type="match status" value="1"/>
</dbReference>
<dbReference type="STRING" id="1798650.A2945_00035"/>
<organism evidence="6 7">
    <name type="scientific">Candidatus Liptonbacteria bacterium RIFCSPLOWO2_01_FULL_52_25</name>
    <dbReference type="NCBI Taxonomy" id="1798650"/>
    <lineage>
        <taxon>Bacteria</taxon>
        <taxon>Candidatus Liptoniibacteriota</taxon>
    </lineage>
</organism>
<evidence type="ECO:0000256" key="2">
    <source>
        <dbReference type="ARBA" id="ARBA00022741"/>
    </source>
</evidence>
<dbReference type="Pfam" id="PF05157">
    <property type="entry name" value="MshEN"/>
    <property type="match status" value="1"/>
</dbReference>
<comment type="caution">
    <text evidence="6">The sequence shown here is derived from an EMBL/GenBank/DDBJ whole genome shotgun (WGS) entry which is preliminary data.</text>
</comment>
<dbReference type="Gene3D" id="3.30.300.160">
    <property type="entry name" value="Type II secretion system, protein E, N-terminal domain"/>
    <property type="match status" value="1"/>
</dbReference>
<feature type="domain" description="Bacterial type II secretion system protein E" evidence="4">
    <location>
        <begin position="176"/>
        <end position="567"/>
    </location>
</feature>
<dbReference type="AlphaFoldDB" id="A0A1G2CF91"/>
<evidence type="ECO:0000313" key="6">
    <source>
        <dbReference type="EMBL" id="OGZ00063.1"/>
    </source>
</evidence>
<gene>
    <name evidence="6" type="ORF">A2945_00035</name>
</gene>
<dbReference type="GO" id="GO:0005886">
    <property type="term" value="C:plasma membrane"/>
    <property type="evidence" value="ECO:0007669"/>
    <property type="project" value="TreeGrafter"/>
</dbReference>
<dbReference type="Pfam" id="PF00437">
    <property type="entry name" value="T2SSE"/>
    <property type="match status" value="1"/>
</dbReference>
<evidence type="ECO:0008006" key="8">
    <source>
        <dbReference type="Google" id="ProtNLM"/>
    </source>
</evidence>
<evidence type="ECO:0000259" key="4">
    <source>
        <dbReference type="Pfam" id="PF00437"/>
    </source>
</evidence>
<accession>A0A1G2CF91</accession>
<keyword evidence="2" id="KW-0547">Nucleotide-binding</keyword>
<dbReference type="InterPro" id="IPR007831">
    <property type="entry name" value="T2SS_GspE_N"/>
</dbReference>
<dbReference type="Proteomes" id="UP000178880">
    <property type="component" value="Unassembled WGS sequence"/>
</dbReference>
<evidence type="ECO:0000259" key="5">
    <source>
        <dbReference type="Pfam" id="PF05157"/>
    </source>
</evidence>
<reference evidence="6 7" key="1">
    <citation type="journal article" date="2016" name="Nat. Commun.">
        <title>Thousands of microbial genomes shed light on interconnected biogeochemical processes in an aquifer system.</title>
        <authorList>
            <person name="Anantharaman K."/>
            <person name="Brown C.T."/>
            <person name="Hug L.A."/>
            <person name="Sharon I."/>
            <person name="Castelle C.J."/>
            <person name="Probst A.J."/>
            <person name="Thomas B.C."/>
            <person name="Singh A."/>
            <person name="Wilkins M.J."/>
            <person name="Karaoz U."/>
            <person name="Brodie E.L."/>
            <person name="Williams K.H."/>
            <person name="Hubbard S.S."/>
            <person name="Banfield J.F."/>
        </authorList>
    </citation>
    <scope>NUCLEOTIDE SEQUENCE [LARGE SCALE GENOMIC DNA]</scope>
</reference>
<dbReference type="PANTHER" id="PTHR30258">
    <property type="entry name" value="TYPE II SECRETION SYSTEM PROTEIN GSPE-RELATED"/>
    <property type="match status" value="1"/>
</dbReference>
<dbReference type="InterPro" id="IPR001482">
    <property type="entry name" value="T2SS/T4SS_dom"/>
</dbReference>